<feature type="transmembrane region" description="Helical" evidence="1">
    <location>
        <begin position="78"/>
        <end position="99"/>
    </location>
</feature>
<accession>A0AAD9UB59</accession>
<comment type="caution">
    <text evidence="2">The sequence shown here is derived from an EMBL/GenBank/DDBJ whole genome shotgun (WGS) entry which is preliminary data.</text>
</comment>
<proteinExistence type="predicted"/>
<evidence type="ECO:0000313" key="2">
    <source>
        <dbReference type="EMBL" id="KAK2650839.1"/>
    </source>
</evidence>
<organism evidence="2 3">
    <name type="scientific">Dipteronia dyeriana</name>
    <dbReference type="NCBI Taxonomy" id="168575"/>
    <lineage>
        <taxon>Eukaryota</taxon>
        <taxon>Viridiplantae</taxon>
        <taxon>Streptophyta</taxon>
        <taxon>Embryophyta</taxon>
        <taxon>Tracheophyta</taxon>
        <taxon>Spermatophyta</taxon>
        <taxon>Magnoliopsida</taxon>
        <taxon>eudicotyledons</taxon>
        <taxon>Gunneridae</taxon>
        <taxon>Pentapetalae</taxon>
        <taxon>rosids</taxon>
        <taxon>malvids</taxon>
        <taxon>Sapindales</taxon>
        <taxon>Sapindaceae</taxon>
        <taxon>Hippocastanoideae</taxon>
        <taxon>Acereae</taxon>
        <taxon>Dipteronia</taxon>
    </lineage>
</organism>
<dbReference type="GO" id="GO:0005634">
    <property type="term" value="C:nucleus"/>
    <property type="evidence" value="ECO:0007669"/>
    <property type="project" value="InterPro"/>
</dbReference>
<dbReference type="Gene3D" id="3.30.1560.10">
    <property type="entry name" value="Mago nashi"/>
    <property type="match status" value="1"/>
</dbReference>
<dbReference type="Proteomes" id="UP001280121">
    <property type="component" value="Unassembled WGS sequence"/>
</dbReference>
<keyword evidence="1" id="KW-0812">Transmembrane</keyword>
<feature type="transmembrane region" description="Helical" evidence="1">
    <location>
        <begin position="35"/>
        <end position="58"/>
    </location>
</feature>
<reference evidence="2" key="1">
    <citation type="journal article" date="2023" name="Plant J.">
        <title>Genome sequences and population genomics provide insights into the demographic history, inbreeding, and mutation load of two 'living fossil' tree species of Dipteronia.</title>
        <authorList>
            <person name="Feng Y."/>
            <person name="Comes H.P."/>
            <person name="Chen J."/>
            <person name="Zhu S."/>
            <person name="Lu R."/>
            <person name="Zhang X."/>
            <person name="Li P."/>
            <person name="Qiu J."/>
            <person name="Olsen K.M."/>
            <person name="Qiu Y."/>
        </authorList>
    </citation>
    <scope>NUCLEOTIDE SEQUENCE</scope>
    <source>
        <strain evidence="2">KIB01</strain>
    </source>
</reference>
<protein>
    <submittedName>
        <fullName evidence="2">Uncharacterized protein</fullName>
    </submittedName>
</protein>
<dbReference type="SUPFAM" id="SSF89817">
    <property type="entry name" value="Mago nashi protein"/>
    <property type="match status" value="1"/>
</dbReference>
<dbReference type="InterPro" id="IPR036605">
    <property type="entry name" value="Mago_nashi_sf"/>
</dbReference>
<keyword evidence="3" id="KW-1185">Reference proteome</keyword>
<keyword evidence="1" id="KW-1133">Transmembrane helix</keyword>
<dbReference type="AlphaFoldDB" id="A0AAD9UB59"/>
<evidence type="ECO:0000313" key="3">
    <source>
        <dbReference type="Proteomes" id="UP001280121"/>
    </source>
</evidence>
<sequence>MKEDDNNWPEPDRIGWQELEIVWEMNISHSPLRRLVLSLMFRAVMIQKGFAYFIILFSYMDDFLGPTRPLESRVSAGYWIYLLNKLFSWIYDAYDILYVKEMLENLRTLLDD</sequence>
<dbReference type="EMBL" id="JANJYI010000005">
    <property type="protein sequence ID" value="KAK2650839.1"/>
    <property type="molecule type" value="Genomic_DNA"/>
</dbReference>
<evidence type="ECO:0000256" key="1">
    <source>
        <dbReference type="SAM" id="Phobius"/>
    </source>
</evidence>
<gene>
    <name evidence="2" type="ORF">Ddye_018328</name>
</gene>
<name>A0AAD9UB59_9ROSI</name>
<keyword evidence="1" id="KW-0472">Membrane</keyword>